<dbReference type="SUPFAM" id="SSF48452">
    <property type="entry name" value="TPR-like"/>
    <property type="match status" value="1"/>
</dbReference>
<dbReference type="Gene3D" id="1.25.40.10">
    <property type="entry name" value="Tetratricopeptide repeat domain"/>
    <property type="match status" value="1"/>
</dbReference>
<dbReference type="GeneID" id="33331715"/>
<proteinExistence type="predicted"/>
<dbReference type="InterPro" id="IPR011990">
    <property type="entry name" value="TPR-like_helical_dom_sf"/>
</dbReference>
<dbReference type="AlphaFoldDB" id="A0A2Z2M5F8"/>
<dbReference type="OrthoDB" id="103674at2157"/>
<sequence length="354" mass="40355">MNRFREHLRLGNYRGAFAEAIKEKDPLKRVKMISEIISRSYREEFLPALLDSLSAITSPKERAIAESYVGKAFYSLELEKEGEKSFEKAFEYLRRISSPVSQGEALIEIGKNLVLSGRYSDGLRAFMDAYDRFQSSRALYSEIVSNLIFLAKAVEESAEEIPNEMALDFYLFAVTIYDSLGFKLQSKEIKEKMKIAKEVFRRGSAEVMELLEKGEADKALQMARFLPPGQRALAMLNVSYWLFVHDMNDLAKVVFEDAVETLLVGKFPINEKEVEALAYKFLRLGKTKEALTLAGLISDSRRFSELIGEIALYHARRGDVERAMELARRIGDILIKDKVISEIERVISKENLAD</sequence>
<name>A0A2Z2M5F8_THEGO</name>
<dbReference type="Proteomes" id="UP000250134">
    <property type="component" value="Chromosome"/>
</dbReference>
<dbReference type="EMBL" id="CP014855">
    <property type="protein sequence ID" value="ASJ00726.1"/>
    <property type="molecule type" value="Genomic_DNA"/>
</dbReference>
<keyword evidence="2" id="KW-1185">Reference proteome</keyword>
<organism evidence="1 2">
    <name type="scientific">Thermococcus gorgonarius</name>
    <dbReference type="NCBI Taxonomy" id="71997"/>
    <lineage>
        <taxon>Archaea</taxon>
        <taxon>Methanobacteriati</taxon>
        <taxon>Methanobacteriota</taxon>
        <taxon>Thermococci</taxon>
        <taxon>Thermococcales</taxon>
        <taxon>Thermococcaceae</taxon>
        <taxon>Thermococcus</taxon>
    </lineage>
</organism>
<evidence type="ECO:0008006" key="3">
    <source>
        <dbReference type="Google" id="ProtNLM"/>
    </source>
</evidence>
<reference evidence="1 2" key="1">
    <citation type="submission" date="2016-03" db="EMBL/GenBank/DDBJ databases">
        <title>Complete genome sequence of Thermococcus gorgonarius.</title>
        <authorList>
            <person name="Oger P.M."/>
        </authorList>
    </citation>
    <scope>NUCLEOTIDE SEQUENCE [LARGE SCALE GENOMIC DNA]</scope>
    <source>
        <strain evidence="1 2">W-12</strain>
    </source>
</reference>
<protein>
    <recommendedName>
        <fullName evidence="3">Prenyltransferase</fullName>
    </recommendedName>
</protein>
<gene>
    <name evidence="1" type="ORF">A3K92_04155</name>
</gene>
<dbReference type="RefSeq" id="WP_088885064.1">
    <property type="nucleotide sequence ID" value="NZ_CP014855.1"/>
</dbReference>
<evidence type="ECO:0000313" key="1">
    <source>
        <dbReference type="EMBL" id="ASJ00726.1"/>
    </source>
</evidence>
<accession>A0A2Z2M5F8</accession>
<dbReference type="KEGG" id="tgg:A3K92_04155"/>
<evidence type="ECO:0000313" key="2">
    <source>
        <dbReference type="Proteomes" id="UP000250134"/>
    </source>
</evidence>